<accession>A0ACB9K3L2</accession>
<comment type="caution">
    <text evidence="1">The sequence shown here is derived from an EMBL/GenBank/DDBJ whole genome shotgun (WGS) entry which is preliminary data.</text>
</comment>
<evidence type="ECO:0000313" key="2">
    <source>
        <dbReference type="Proteomes" id="UP001056120"/>
    </source>
</evidence>
<name>A0ACB9K3L2_9ASTR</name>
<protein>
    <submittedName>
        <fullName evidence="1">Uncharacterized protein</fullName>
    </submittedName>
</protein>
<reference evidence="1 2" key="2">
    <citation type="journal article" date="2022" name="Mol. Ecol. Resour.">
        <title>The genomes of chicory, endive, great burdock and yacon provide insights into Asteraceae paleo-polyploidization history and plant inulin production.</title>
        <authorList>
            <person name="Fan W."/>
            <person name="Wang S."/>
            <person name="Wang H."/>
            <person name="Wang A."/>
            <person name="Jiang F."/>
            <person name="Liu H."/>
            <person name="Zhao H."/>
            <person name="Xu D."/>
            <person name="Zhang Y."/>
        </authorList>
    </citation>
    <scope>NUCLEOTIDE SEQUENCE [LARGE SCALE GENOMIC DNA]</scope>
    <source>
        <strain evidence="2">cv. Yunnan</strain>
        <tissue evidence="1">Leaves</tissue>
    </source>
</reference>
<keyword evidence="2" id="KW-1185">Reference proteome</keyword>
<organism evidence="1 2">
    <name type="scientific">Smallanthus sonchifolius</name>
    <dbReference type="NCBI Taxonomy" id="185202"/>
    <lineage>
        <taxon>Eukaryota</taxon>
        <taxon>Viridiplantae</taxon>
        <taxon>Streptophyta</taxon>
        <taxon>Embryophyta</taxon>
        <taxon>Tracheophyta</taxon>
        <taxon>Spermatophyta</taxon>
        <taxon>Magnoliopsida</taxon>
        <taxon>eudicotyledons</taxon>
        <taxon>Gunneridae</taxon>
        <taxon>Pentapetalae</taxon>
        <taxon>asterids</taxon>
        <taxon>campanulids</taxon>
        <taxon>Asterales</taxon>
        <taxon>Asteraceae</taxon>
        <taxon>Asteroideae</taxon>
        <taxon>Heliantheae alliance</taxon>
        <taxon>Millerieae</taxon>
        <taxon>Smallanthus</taxon>
    </lineage>
</organism>
<dbReference type="Proteomes" id="UP001056120">
    <property type="component" value="Linkage Group LG01"/>
</dbReference>
<gene>
    <name evidence="1" type="ORF">L1987_00918</name>
</gene>
<sequence>MESESMVLETPMTDGQGSVEVGELGSSFLETKKRQKKDLTMEDSEEPSLNIGTDQVMEQSIDIVDDEGKKEELESIV</sequence>
<evidence type="ECO:0000313" key="1">
    <source>
        <dbReference type="EMBL" id="KAI3826859.1"/>
    </source>
</evidence>
<dbReference type="EMBL" id="CM042018">
    <property type="protein sequence ID" value="KAI3826859.1"/>
    <property type="molecule type" value="Genomic_DNA"/>
</dbReference>
<reference evidence="2" key="1">
    <citation type="journal article" date="2022" name="Mol. Ecol. Resour.">
        <title>The genomes of chicory, endive, great burdock and yacon provide insights into Asteraceae palaeo-polyploidization history and plant inulin production.</title>
        <authorList>
            <person name="Fan W."/>
            <person name="Wang S."/>
            <person name="Wang H."/>
            <person name="Wang A."/>
            <person name="Jiang F."/>
            <person name="Liu H."/>
            <person name="Zhao H."/>
            <person name="Xu D."/>
            <person name="Zhang Y."/>
        </authorList>
    </citation>
    <scope>NUCLEOTIDE SEQUENCE [LARGE SCALE GENOMIC DNA]</scope>
    <source>
        <strain evidence="2">cv. Yunnan</strain>
    </source>
</reference>
<proteinExistence type="predicted"/>